<dbReference type="AlphaFoldDB" id="A0A2S9T6Q7"/>
<reference evidence="2 3" key="1">
    <citation type="submission" date="2017-09" db="EMBL/GenBank/DDBJ databases">
        <title>Reassesment of A. cryaerophilus.</title>
        <authorList>
            <person name="Perez-Cataluna A."/>
            <person name="Collado L."/>
            <person name="Salgado O."/>
            <person name="Lefinanco V."/>
            <person name="Figueras M.J."/>
        </authorList>
    </citation>
    <scope>NUCLEOTIDE SEQUENCE [LARGE SCALE GENOMIC DNA]</scope>
    <source>
        <strain evidence="2 3">LMG 10210</strain>
    </source>
</reference>
<dbReference type="SUPFAM" id="SSF116726">
    <property type="entry name" value="TrkA C-terminal domain-like"/>
    <property type="match status" value="1"/>
</dbReference>
<dbReference type="PROSITE" id="PS51202">
    <property type="entry name" value="RCK_C"/>
    <property type="match status" value="1"/>
</dbReference>
<sequence length="482" mass="55714">MKKILIILDGIVAKKLLQRIVESNTGDNNYDVVYMNDVILPIQKPSNFTFYKFDPTSNSKLSMVLDKNIHSEVLMALSSKDEMMSVIKNIREYKKNLQITILDYWGINIKDPMVSIYKGIDVLANGMVERLPNVPVLAQNIGLKQGEIMEIKIPFGSSYAYRSIDSIEQKDWRIFGLYRNQKLMNLKSSLVLKPNDLILVIGKPTVLMNIYNVIGKTQGQFPMPFGSKIYLYLDLYLEDEKSVKKALDEAKYLNEKLKNSLLIVKVTRPTTVAIMELIKNELKYFPTIILQIDYANLGFKEIIKEDSRKYNIGLLVLTKSMFKDLYKLNFLLELKIPIFKMGEESLKASKNVGVVLNDSGSYEQISPIVFDVATQLKLKTKIFDHDPIGQKDNQVSLLDHYENLAKIFNEKLEIIKGVENPIRELKKQKEMLQILPLKQKMFKKRSFIKFFYTNSDLVAFDMNKFNQILIPISEEQVQNEQR</sequence>
<dbReference type="RefSeq" id="WP_105915423.1">
    <property type="nucleotide sequence ID" value="NZ_NXGE01000003.1"/>
</dbReference>
<organism evidence="2 3">
    <name type="scientific">Aliarcobacter cryaerophilus</name>
    <dbReference type="NCBI Taxonomy" id="28198"/>
    <lineage>
        <taxon>Bacteria</taxon>
        <taxon>Pseudomonadati</taxon>
        <taxon>Campylobacterota</taxon>
        <taxon>Epsilonproteobacteria</taxon>
        <taxon>Campylobacterales</taxon>
        <taxon>Arcobacteraceae</taxon>
        <taxon>Aliarcobacter</taxon>
    </lineage>
</organism>
<evidence type="ECO:0000313" key="2">
    <source>
        <dbReference type="EMBL" id="PRM94520.1"/>
    </source>
</evidence>
<dbReference type="Proteomes" id="UP000238281">
    <property type="component" value="Unassembled WGS sequence"/>
</dbReference>
<dbReference type="STRING" id="28198.GCA_001572855_01704"/>
<dbReference type="InterPro" id="IPR036721">
    <property type="entry name" value="RCK_C_sf"/>
</dbReference>
<dbReference type="InterPro" id="IPR006037">
    <property type="entry name" value="RCK_C"/>
</dbReference>
<dbReference type="Pfam" id="PF02080">
    <property type="entry name" value="TrkA_C"/>
    <property type="match status" value="1"/>
</dbReference>
<feature type="domain" description="RCK C-terminal" evidence="1">
    <location>
        <begin position="136"/>
        <end position="216"/>
    </location>
</feature>
<gene>
    <name evidence="2" type="ORF">CJ673_06415</name>
</gene>
<name>A0A2S9T6Q7_9BACT</name>
<dbReference type="Gene3D" id="3.30.70.1450">
    <property type="entry name" value="Regulator of K+ conductance, C-terminal domain"/>
    <property type="match status" value="1"/>
</dbReference>
<proteinExistence type="predicted"/>
<accession>A0A2S9T6Q7</accession>
<comment type="caution">
    <text evidence="2">The sequence shown here is derived from an EMBL/GenBank/DDBJ whole genome shotgun (WGS) entry which is preliminary data.</text>
</comment>
<protein>
    <submittedName>
        <fullName evidence="2">Potassium transporter TrkA</fullName>
    </submittedName>
</protein>
<evidence type="ECO:0000259" key="1">
    <source>
        <dbReference type="PROSITE" id="PS51202"/>
    </source>
</evidence>
<dbReference type="EMBL" id="NXGE01000003">
    <property type="protein sequence ID" value="PRM94520.1"/>
    <property type="molecule type" value="Genomic_DNA"/>
</dbReference>
<evidence type="ECO:0000313" key="3">
    <source>
        <dbReference type="Proteomes" id="UP000238281"/>
    </source>
</evidence>
<dbReference type="GO" id="GO:0006813">
    <property type="term" value="P:potassium ion transport"/>
    <property type="evidence" value="ECO:0007669"/>
    <property type="project" value="InterPro"/>
</dbReference>
<dbReference type="GO" id="GO:0008324">
    <property type="term" value="F:monoatomic cation transmembrane transporter activity"/>
    <property type="evidence" value="ECO:0007669"/>
    <property type="project" value="InterPro"/>
</dbReference>